<dbReference type="OrthoDB" id="2269034at2759"/>
<evidence type="ECO:0000256" key="1">
    <source>
        <dbReference type="SAM" id="MobiDB-lite"/>
    </source>
</evidence>
<keyword evidence="3" id="KW-1185">Reference proteome</keyword>
<dbReference type="EMBL" id="ML178830">
    <property type="protein sequence ID" value="TFL00064.1"/>
    <property type="molecule type" value="Genomic_DNA"/>
</dbReference>
<feature type="compositionally biased region" description="Polar residues" evidence="1">
    <location>
        <begin position="261"/>
        <end position="278"/>
    </location>
</feature>
<feature type="region of interest" description="Disordered" evidence="1">
    <location>
        <begin position="253"/>
        <end position="278"/>
    </location>
</feature>
<proteinExistence type="predicted"/>
<organism evidence="2 3">
    <name type="scientific">Pterulicium gracile</name>
    <dbReference type="NCBI Taxonomy" id="1884261"/>
    <lineage>
        <taxon>Eukaryota</taxon>
        <taxon>Fungi</taxon>
        <taxon>Dikarya</taxon>
        <taxon>Basidiomycota</taxon>
        <taxon>Agaricomycotina</taxon>
        <taxon>Agaricomycetes</taxon>
        <taxon>Agaricomycetidae</taxon>
        <taxon>Agaricales</taxon>
        <taxon>Pleurotineae</taxon>
        <taxon>Pterulaceae</taxon>
        <taxon>Pterulicium</taxon>
    </lineage>
</organism>
<reference evidence="2 3" key="1">
    <citation type="journal article" date="2019" name="Nat. Ecol. Evol.">
        <title>Megaphylogeny resolves global patterns of mushroom evolution.</title>
        <authorList>
            <person name="Varga T."/>
            <person name="Krizsan K."/>
            <person name="Foldi C."/>
            <person name="Dima B."/>
            <person name="Sanchez-Garcia M."/>
            <person name="Sanchez-Ramirez S."/>
            <person name="Szollosi G.J."/>
            <person name="Szarkandi J.G."/>
            <person name="Papp V."/>
            <person name="Albert L."/>
            <person name="Andreopoulos W."/>
            <person name="Angelini C."/>
            <person name="Antonin V."/>
            <person name="Barry K.W."/>
            <person name="Bougher N.L."/>
            <person name="Buchanan P."/>
            <person name="Buyck B."/>
            <person name="Bense V."/>
            <person name="Catcheside P."/>
            <person name="Chovatia M."/>
            <person name="Cooper J."/>
            <person name="Damon W."/>
            <person name="Desjardin D."/>
            <person name="Finy P."/>
            <person name="Geml J."/>
            <person name="Haridas S."/>
            <person name="Hughes K."/>
            <person name="Justo A."/>
            <person name="Karasinski D."/>
            <person name="Kautmanova I."/>
            <person name="Kiss B."/>
            <person name="Kocsube S."/>
            <person name="Kotiranta H."/>
            <person name="LaButti K.M."/>
            <person name="Lechner B.E."/>
            <person name="Liimatainen K."/>
            <person name="Lipzen A."/>
            <person name="Lukacs Z."/>
            <person name="Mihaltcheva S."/>
            <person name="Morgado L.N."/>
            <person name="Niskanen T."/>
            <person name="Noordeloos M.E."/>
            <person name="Ohm R.A."/>
            <person name="Ortiz-Santana B."/>
            <person name="Ovrebo C."/>
            <person name="Racz N."/>
            <person name="Riley R."/>
            <person name="Savchenko A."/>
            <person name="Shiryaev A."/>
            <person name="Soop K."/>
            <person name="Spirin V."/>
            <person name="Szebenyi C."/>
            <person name="Tomsovsky M."/>
            <person name="Tulloss R.E."/>
            <person name="Uehling J."/>
            <person name="Grigoriev I.V."/>
            <person name="Vagvolgyi C."/>
            <person name="Papp T."/>
            <person name="Martin F.M."/>
            <person name="Miettinen O."/>
            <person name="Hibbett D.S."/>
            <person name="Nagy L.G."/>
        </authorList>
    </citation>
    <scope>NUCLEOTIDE SEQUENCE [LARGE SCALE GENOMIC DNA]</scope>
    <source>
        <strain evidence="2 3">CBS 309.79</strain>
    </source>
</reference>
<sequence length="278" mass="32048">MAPVDLIPPEILIKIFHRCLNEYAEFHRTTEAPWVTAHVCQTWSNVCRSSSRLWETFRFTARTKPSVSDLRSLLEQRIEYAGTAPLRIDVHGKWIGIEAMNVFMETLFNVHSSWGSLKTNLGQDIDEEGLIMAHVVEERRPWMRSSRWHPMVFTHLQELSLTCDLLYPETFRAFLTFFHHTRTPALYILSLAHCTRALNAVNLLYLSWAQLRHVKMETPMADITDTSTLLSRLHAVQTLSLGRVFAYRQSPPPIPSISRPNGASPSLPRQFSTAMYNR</sequence>
<evidence type="ECO:0000313" key="2">
    <source>
        <dbReference type="EMBL" id="TFL00064.1"/>
    </source>
</evidence>
<dbReference type="Proteomes" id="UP000305067">
    <property type="component" value="Unassembled WGS sequence"/>
</dbReference>
<protein>
    <submittedName>
        <fullName evidence="2">Uncharacterized protein</fullName>
    </submittedName>
</protein>
<gene>
    <name evidence="2" type="ORF">BDV98DRAFT_605529</name>
</gene>
<accession>A0A5C3QNT2</accession>
<feature type="non-terminal residue" evidence="2">
    <location>
        <position position="278"/>
    </location>
</feature>
<dbReference type="AlphaFoldDB" id="A0A5C3QNT2"/>
<evidence type="ECO:0000313" key="3">
    <source>
        <dbReference type="Proteomes" id="UP000305067"/>
    </source>
</evidence>
<name>A0A5C3QNT2_9AGAR</name>